<evidence type="ECO:0000259" key="7">
    <source>
        <dbReference type="PROSITE" id="PS50109"/>
    </source>
</evidence>
<gene>
    <name evidence="10" type="ORF">GCM10011355_05970</name>
</gene>
<dbReference type="SUPFAM" id="SSF55785">
    <property type="entry name" value="PYP-like sensor domain (PAS domain)"/>
    <property type="match status" value="1"/>
</dbReference>
<dbReference type="PROSITE" id="PS50113">
    <property type="entry name" value="PAC"/>
    <property type="match status" value="1"/>
</dbReference>
<name>A0A8J3A1S7_9PROT</name>
<feature type="transmembrane region" description="Helical" evidence="6">
    <location>
        <begin position="135"/>
        <end position="157"/>
    </location>
</feature>
<dbReference type="CDD" id="cd16922">
    <property type="entry name" value="HATPase_EvgS-ArcB-TorS-like"/>
    <property type="match status" value="1"/>
</dbReference>
<keyword evidence="3 5" id="KW-0597">Phosphoprotein</keyword>
<organism evidence="10 11">
    <name type="scientific">Aquisalinus luteolus</name>
    <dbReference type="NCBI Taxonomy" id="1566827"/>
    <lineage>
        <taxon>Bacteria</taxon>
        <taxon>Pseudomonadati</taxon>
        <taxon>Pseudomonadota</taxon>
        <taxon>Alphaproteobacteria</taxon>
        <taxon>Parvularculales</taxon>
        <taxon>Parvularculaceae</taxon>
        <taxon>Aquisalinus</taxon>
    </lineage>
</organism>
<sequence length="689" mass="74681">MLSCLFALTIAGYGIAALIMFPTVRAGVYVAFAISAIFGVLAVTSRGAETIKPHALIFIIAAIIGASFGAYINGGIDGYIAPLLIIAPIAAGYFVGLRATIVCGLVSILLAVGLILLDLNGLVVESPYNDRMLTIASGIIVISTIILGMACIVSFAVHVREDAAALREGSAKLTAFARSAPIAIAMFDRDLRYLEVSERWLSEYGLQREKIIGRGHYEIFPEIPQSWKDVHARCLAGATERSDADRFERADGTIHWMMWEVKPWHDLDGNVAGLVMITRDISARMEEQAELEAARESASRVSAMKSAFLANLSHEIRTPLNGMMGLAQSMMDDDLTDEQKQKASTIHDTGSMMLTLLNDVLDMSKLEAEKMELNPTSNDLKSVIGKTLDLFRPSASEKGLALKAFYDEGLPAALLFDSTRVGQCLNNLLSNAVKFTEAGSIEIKAGYEQNEDGSGGMIVIDVSDTGIGVDPQNRNSLFTDYTQADSSIAATYGGTGLGLSLSRRLARLMDGDLSLLKTTREGSTFRLTFIAHIGDSPAASSEVAIDTASLSCLKGSRVLIADDVQTNRMVAGLFLEPHGATILHAANGQEVLDILETEEVDLVLLDLQMPVLDGTETINRIRANTRRWASLPVIALTGEADVQDRPTYLRMGLTDVIVKPIEKNRFLMTVSEHLQQVNRIRNLPRLGSR</sequence>
<dbReference type="Pfam" id="PF00512">
    <property type="entry name" value="HisKA"/>
    <property type="match status" value="1"/>
</dbReference>
<comment type="caution">
    <text evidence="10">The sequence shown here is derived from an EMBL/GenBank/DDBJ whole genome shotgun (WGS) entry which is preliminary data.</text>
</comment>
<feature type="domain" description="PAC" evidence="9">
    <location>
        <begin position="241"/>
        <end position="293"/>
    </location>
</feature>
<dbReference type="NCBIfam" id="TIGR00229">
    <property type="entry name" value="sensory_box"/>
    <property type="match status" value="1"/>
</dbReference>
<protein>
    <recommendedName>
        <fullName evidence="2">histidine kinase</fullName>
        <ecNumber evidence="2">2.7.13.3</ecNumber>
    </recommendedName>
</protein>
<dbReference type="Gene3D" id="3.30.565.10">
    <property type="entry name" value="Histidine kinase-like ATPase, C-terminal domain"/>
    <property type="match status" value="1"/>
</dbReference>
<dbReference type="InterPro" id="IPR011006">
    <property type="entry name" value="CheY-like_superfamily"/>
</dbReference>
<feature type="transmembrane region" description="Helical" evidence="6">
    <location>
        <begin position="55"/>
        <end position="72"/>
    </location>
</feature>
<dbReference type="Gene3D" id="1.10.287.130">
    <property type="match status" value="1"/>
</dbReference>
<evidence type="ECO:0000256" key="5">
    <source>
        <dbReference type="PROSITE-ProRule" id="PRU00169"/>
    </source>
</evidence>
<feature type="domain" description="Response regulatory" evidence="8">
    <location>
        <begin position="557"/>
        <end position="674"/>
    </location>
</feature>
<dbReference type="PROSITE" id="PS50110">
    <property type="entry name" value="RESPONSE_REGULATORY"/>
    <property type="match status" value="1"/>
</dbReference>
<dbReference type="CDD" id="cd00130">
    <property type="entry name" value="PAS"/>
    <property type="match status" value="1"/>
</dbReference>
<dbReference type="EC" id="2.7.13.3" evidence="2"/>
<dbReference type="Proteomes" id="UP000621856">
    <property type="component" value="Unassembled WGS sequence"/>
</dbReference>
<evidence type="ECO:0000259" key="9">
    <source>
        <dbReference type="PROSITE" id="PS50113"/>
    </source>
</evidence>
<dbReference type="PANTHER" id="PTHR45339">
    <property type="entry name" value="HYBRID SIGNAL TRANSDUCTION HISTIDINE KINASE J"/>
    <property type="match status" value="1"/>
</dbReference>
<dbReference type="InterPro" id="IPR005467">
    <property type="entry name" value="His_kinase_dom"/>
</dbReference>
<dbReference type="InterPro" id="IPR003661">
    <property type="entry name" value="HisK_dim/P_dom"/>
</dbReference>
<dbReference type="InterPro" id="IPR036890">
    <property type="entry name" value="HATPase_C_sf"/>
</dbReference>
<dbReference type="SMART" id="SM00086">
    <property type="entry name" value="PAC"/>
    <property type="match status" value="1"/>
</dbReference>
<evidence type="ECO:0000256" key="3">
    <source>
        <dbReference type="ARBA" id="ARBA00022553"/>
    </source>
</evidence>
<proteinExistence type="predicted"/>
<evidence type="ECO:0000313" key="11">
    <source>
        <dbReference type="Proteomes" id="UP000621856"/>
    </source>
</evidence>
<keyword evidence="6" id="KW-0812">Transmembrane</keyword>
<dbReference type="Pfam" id="PF02518">
    <property type="entry name" value="HATPase_c"/>
    <property type="match status" value="1"/>
</dbReference>
<evidence type="ECO:0000256" key="6">
    <source>
        <dbReference type="SAM" id="Phobius"/>
    </source>
</evidence>
<accession>A0A8J3A1S7</accession>
<dbReference type="InterPro" id="IPR013656">
    <property type="entry name" value="PAS_4"/>
</dbReference>
<dbReference type="SMART" id="SM00448">
    <property type="entry name" value="REC"/>
    <property type="match status" value="1"/>
</dbReference>
<dbReference type="PANTHER" id="PTHR45339:SF1">
    <property type="entry name" value="HYBRID SIGNAL TRANSDUCTION HISTIDINE KINASE J"/>
    <property type="match status" value="1"/>
</dbReference>
<evidence type="ECO:0000313" key="10">
    <source>
        <dbReference type="EMBL" id="GGH93646.1"/>
    </source>
</evidence>
<feature type="transmembrane region" description="Helical" evidence="6">
    <location>
        <begin position="102"/>
        <end position="123"/>
    </location>
</feature>
<dbReference type="FunFam" id="3.30.565.10:FF:000010">
    <property type="entry name" value="Sensor histidine kinase RcsC"/>
    <property type="match status" value="1"/>
</dbReference>
<reference evidence="10" key="1">
    <citation type="journal article" date="2014" name="Int. J. Syst. Evol. Microbiol.">
        <title>Complete genome sequence of Corynebacterium casei LMG S-19264T (=DSM 44701T), isolated from a smear-ripened cheese.</title>
        <authorList>
            <consortium name="US DOE Joint Genome Institute (JGI-PGF)"/>
            <person name="Walter F."/>
            <person name="Albersmeier A."/>
            <person name="Kalinowski J."/>
            <person name="Ruckert C."/>
        </authorList>
    </citation>
    <scope>NUCLEOTIDE SEQUENCE</scope>
    <source>
        <strain evidence="10">CGMCC 1.14984</strain>
    </source>
</reference>
<evidence type="ECO:0000259" key="8">
    <source>
        <dbReference type="PROSITE" id="PS50110"/>
    </source>
</evidence>
<dbReference type="Pfam" id="PF08448">
    <property type="entry name" value="PAS_4"/>
    <property type="match status" value="1"/>
</dbReference>
<dbReference type="GO" id="GO:0000155">
    <property type="term" value="F:phosphorelay sensor kinase activity"/>
    <property type="evidence" value="ECO:0007669"/>
    <property type="project" value="InterPro"/>
</dbReference>
<comment type="catalytic activity">
    <reaction evidence="1">
        <text>ATP + protein L-histidine = ADP + protein N-phospho-L-histidine.</text>
        <dbReference type="EC" id="2.7.13.3"/>
    </reaction>
</comment>
<feature type="transmembrane region" description="Helical" evidence="6">
    <location>
        <begin position="78"/>
        <end position="95"/>
    </location>
</feature>
<feature type="domain" description="Histidine kinase" evidence="7">
    <location>
        <begin position="311"/>
        <end position="533"/>
    </location>
</feature>
<dbReference type="SMART" id="SM00388">
    <property type="entry name" value="HisKA"/>
    <property type="match status" value="1"/>
</dbReference>
<dbReference type="InterPro" id="IPR035965">
    <property type="entry name" value="PAS-like_dom_sf"/>
</dbReference>
<dbReference type="PROSITE" id="PS50109">
    <property type="entry name" value="HIS_KIN"/>
    <property type="match status" value="1"/>
</dbReference>
<dbReference type="CDD" id="cd00082">
    <property type="entry name" value="HisKA"/>
    <property type="match status" value="1"/>
</dbReference>
<dbReference type="EMBL" id="BMGZ01000001">
    <property type="protein sequence ID" value="GGH93646.1"/>
    <property type="molecule type" value="Genomic_DNA"/>
</dbReference>
<dbReference type="AlphaFoldDB" id="A0A8J3A1S7"/>
<dbReference type="InterPro" id="IPR004358">
    <property type="entry name" value="Sig_transdc_His_kin-like_C"/>
</dbReference>
<evidence type="ECO:0000256" key="4">
    <source>
        <dbReference type="ARBA" id="ARBA00023012"/>
    </source>
</evidence>
<evidence type="ECO:0000256" key="1">
    <source>
        <dbReference type="ARBA" id="ARBA00000085"/>
    </source>
</evidence>
<keyword evidence="6" id="KW-0472">Membrane</keyword>
<dbReference type="InterPro" id="IPR001789">
    <property type="entry name" value="Sig_transdc_resp-reg_receiver"/>
</dbReference>
<reference evidence="10" key="2">
    <citation type="submission" date="2020-09" db="EMBL/GenBank/DDBJ databases">
        <authorList>
            <person name="Sun Q."/>
            <person name="Zhou Y."/>
        </authorList>
    </citation>
    <scope>NUCLEOTIDE SEQUENCE</scope>
    <source>
        <strain evidence="10">CGMCC 1.14984</strain>
    </source>
</reference>
<dbReference type="Pfam" id="PF00072">
    <property type="entry name" value="Response_reg"/>
    <property type="match status" value="1"/>
</dbReference>
<dbReference type="InterPro" id="IPR000014">
    <property type="entry name" value="PAS"/>
</dbReference>
<dbReference type="PRINTS" id="PR00344">
    <property type="entry name" value="BCTRLSENSOR"/>
</dbReference>
<dbReference type="InterPro" id="IPR003594">
    <property type="entry name" value="HATPase_dom"/>
</dbReference>
<dbReference type="InterPro" id="IPR036097">
    <property type="entry name" value="HisK_dim/P_sf"/>
</dbReference>
<dbReference type="Gene3D" id="3.40.50.2300">
    <property type="match status" value="1"/>
</dbReference>
<dbReference type="SMART" id="SM00387">
    <property type="entry name" value="HATPase_c"/>
    <property type="match status" value="1"/>
</dbReference>
<dbReference type="InterPro" id="IPR001610">
    <property type="entry name" value="PAC"/>
</dbReference>
<keyword evidence="4" id="KW-0902">Two-component regulatory system</keyword>
<dbReference type="CDD" id="cd17546">
    <property type="entry name" value="REC_hyHK_CKI1_RcsC-like"/>
    <property type="match status" value="1"/>
</dbReference>
<dbReference type="Gene3D" id="3.30.450.20">
    <property type="entry name" value="PAS domain"/>
    <property type="match status" value="1"/>
</dbReference>
<feature type="modified residue" description="4-aspartylphosphate" evidence="5">
    <location>
        <position position="606"/>
    </location>
</feature>
<keyword evidence="6" id="KW-1133">Transmembrane helix</keyword>
<dbReference type="InterPro" id="IPR000700">
    <property type="entry name" value="PAS-assoc_C"/>
</dbReference>
<dbReference type="SUPFAM" id="SSF52172">
    <property type="entry name" value="CheY-like"/>
    <property type="match status" value="1"/>
</dbReference>
<feature type="transmembrane region" description="Helical" evidence="6">
    <location>
        <begin position="26"/>
        <end position="43"/>
    </location>
</feature>
<dbReference type="SUPFAM" id="SSF47384">
    <property type="entry name" value="Homodimeric domain of signal transducing histidine kinase"/>
    <property type="match status" value="1"/>
</dbReference>
<dbReference type="SUPFAM" id="SSF55874">
    <property type="entry name" value="ATPase domain of HSP90 chaperone/DNA topoisomerase II/histidine kinase"/>
    <property type="match status" value="1"/>
</dbReference>
<evidence type="ECO:0000256" key="2">
    <source>
        <dbReference type="ARBA" id="ARBA00012438"/>
    </source>
</evidence>